<keyword evidence="5" id="KW-1185">Reference proteome</keyword>
<sequence length="175" mass="20221">MSGKKKSRDRNFSDLEVDFLLEHVDGRKDIIQSKKSDNVAKKIKKAAWAEIVKELHENPGCQDRTIQQLQTEWKDLKKGGGYMVGQTPSITDMVVKFSSHSSGAVRHCTPRVAKYSNLMWCRTPPYGEQGGAAKNFEFLKVQYLTIASKNYLDSENTEHRKQFFQRYFFCNVQIY</sequence>
<evidence type="ECO:0000256" key="1">
    <source>
        <dbReference type="ARBA" id="ARBA00011764"/>
    </source>
</evidence>
<dbReference type="AlphaFoldDB" id="A0A915K2F1"/>
<evidence type="ECO:0000259" key="4">
    <source>
        <dbReference type="Pfam" id="PF13873"/>
    </source>
</evidence>
<accession>A0A915K2F1</accession>
<organism evidence="5 6">
    <name type="scientific">Romanomermis culicivorax</name>
    <name type="common">Nematode worm</name>
    <dbReference type="NCBI Taxonomy" id="13658"/>
    <lineage>
        <taxon>Eukaryota</taxon>
        <taxon>Metazoa</taxon>
        <taxon>Ecdysozoa</taxon>
        <taxon>Nematoda</taxon>
        <taxon>Enoplea</taxon>
        <taxon>Dorylaimia</taxon>
        <taxon>Mermithida</taxon>
        <taxon>Mermithoidea</taxon>
        <taxon>Mermithidae</taxon>
        <taxon>Romanomermis</taxon>
    </lineage>
</organism>
<dbReference type="Pfam" id="PF13873">
    <property type="entry name" value="Myb_DNA-bind_5"/>
    <property type="match status" value="1"/>
</dbReference>
<dbReference type="Proteomes" id="UP000887565">
    <property type="component" value="Unplaced"/>
</dbReference>
<protein>
    <recommendedName>
        <fullName evidence="2">Regulatory protein zeste</fullName>
    </recommendedName>
</protein>
<evidence type="ECO:0000313" key="5">
    <source>
        <dbReference type="Proteomes" id="UP000887565"/>
    </source>
</evidence>
<comment type="function">
    <text evidence="3">Involved in transvection phenomena (= synapsis-dependent gene expression), where the synaptic pairing of chromosomes carrying genes with which zeste interacts influences the expression of these genes. Zeste binds to DNA and stimulates transcription from a nearby promoter.</text>
</comment>
<evidence type="ECO:0000313" key="6">
    <source>
        <dbReference type="WBParaSite" id="nRc.2.0.1.t32983-RA"/>
    </source>
</evidence>
<dbReference type="InterPro" id="IPR028002">
    <property type="entry name" value="Myb_DNA-bind_5"/>
</dbReference>
<evidence type="ECO:0000256" key="3">
    <source>
        <dbReference type="ARBA" id="ARBA00025466"/>
    </source>
</evidence>
<evidence type="ECO:0000256" key="2">
    <source>
        <dbReference type="ARBA" id="ARBA00016807"/>
    </source>
</evidence>
<proteinExistence type="predicted"/>
<dbReference type="WBParaSite" id="nRc.2.0.1.t32983-RA">
    <property type="protein sequence ID" value="nRc.2.0.1.t32983-RA"/>
    <property type="gene ID" value="nRc.2.0.1.g32983"/>
</dbReference>
<comment type="subunit">
    <text evidence="1">Self-associates forming complexes of several hundred monomers.</text>
</comment>
<name>A0A915K2F1_ROMCU</name>
<feature type="domain" description="Myb/SANT-like DNA-binding" evidence="4">
    <location>
        <begin position="8"/>
        <end position="78"/>
    </location>
</feature>
<dbReference type="PANTHER" id="PTHR21411:SF0">
    <property type="entry name" value="REGULATORY PROTEIN ZESTE"/>
    <property type="match status" value="1"/>
</dbReference>
<dbReference type="PANTHER" id="PTHR21411">
    <property type="entry name" value="APONTIC"/>
    <property type="match status" value="1"/>
</dbReference>
<reference evidence="6" key="1">
    <citation type="submission" date="2022-11" db="UniProtKB">
        <authorList>
            <consortium name="WormBaseParasite"/>
        </authorList>
    </citation>
    <scope>IDENTIFICATION</scope>
</reference>